<reference evidence="9 10" key="1">
    <citation type="submission" date="2016-12" db="EMBL/GenBank/DDBJ databases">
        <title>Complete genome sequence of Microbacterium aurum KACC 15219.</title>
        <authorList>
            <person name="Jung Y."/>
            <person name="Shin J.-H."/>
            <person name="Lee Y.-J."/>
            <person name="Yi H."/>
            <person name="Bahn Y.-S."/>
            <person name="Kim J.F."/>
            <person name="Lee D.-W."/>
        </authorList>
    </citation>
    <scope>NUCLEOTIDE SEQUENCE [LARGE SCALE GENOMIC DNA]</scope>
    <source>
        <strain evidence="9 10">KACC 15219</strain>
    </source>
</reference>
<sequence length="228" mass="23839">MRPPIDDDLITTRLQRLVIGVVLIAATVGLGILIALEADVDVDDWWNGFVSTFAFLQPFSLALNFLGGGWFATFVVPLGGAAVMLVLRRPWGAVFVLAASAGSALVVQVIKGMFGRARPEDMIVVSDHGSFPSGHTANAATIATIAVVLFPRIWVAVIGAAWIFAMAFSRTQVHAHWLSDTVGGTLAGIGAALVVAGAFTVVLERERARADAGGRRVGAPAAPAARQA</sequence>
<feature type="transmembrane region" description="Helical" evidence="7">
    <location>
        <begin position="17"/>
        <end position="36"/>
    </location>
</feature>
<evidence type="ECO:0000313" key="9">
    <source>
        <dbReference type="EMBL" id="APZ33639.1"/>
    </source>
</evidence>
<evidence type="ECO:0000256" key="5">
    <source>
        <dbReference type="ARBA" id="ARBA00022989"/>
    </source>
</evidence>
<evidence type="ECO:0000256" key="4">
    <source>
        <dbReference type="ARBA" id="ARBA00022801"/>
    </source>
</evidence>
<comment type="subcellular location">
    <subcellularLocation>
        <location evidence="1">Cell membrane</location>
        <topology evidence="1">Multi-pass membrane protein</topology>
    </subcellularLocation>
</comment>
<feature type="transmembrane region" description="Helical" evidence="7">
    <location>
        <begin position="140"/>
        <end position="165"/>
    </location>
</feature>
<dbReference type="GO" id="GO:0016787">
    <property type="term" value="F:hydrolase activity"/>
    <property type="evidence" value="ECO:0007669"/>
    <property type="project" value="UniProtKB-KW"/>
</dbReference>
<dbReference type="OrthoDB" id="5289372at2"/>
<dbReference type="RefSeq" id="WP_076689739.1">
    <property type="nucleotide sequence ID" value="NZ_CP018762.1"/>
</dbReference>
<dbReference type="InterPro" id="IPR000326">
    <property type="entry name" value="PAP2/HPO"/>
</dbReference>
<keyword evidence="3 7" id="KW-0812">Transmembrane</keyword>
<protein>
    <submittedName>
        <fullName evidence="9">Phosphatase PAP2 family protein</fullName>
    </submittedName>
</protein>
<evidence type="ECO:0000256" key="3">
    <source>
        <dbReference type="ARBA" id="ARBA00022692"/>
    </source>
</evidence>
<evidence type="ECO:0000256" key="1">
    <source>
        <dbReference type="ARBA" id="ARBA00004651"/>
    </source>
</evidence>
<evidence type="ECO:0000256" key="7">
    <source>
        <dbReference type="SAM" id="Phobius"/>
    </source>
</evidence>
<dbReference type="InterPro" id="IPR036938">
    <property type="entry name" value="PAP2/HPO_sf"/>
</dbReference>
<keyword evidence="4" id="KW-0378">Hydrolase</keyword>
<dbReference type="Gene3D" id="1.20.144.10">
    <property type="entry name" value="Phosphatidic acid phosphatase type 2/haloperoxidase"/>
    <property type="match status" value="1"/>
</dbReference>
<dbReference type="Proteomes" id="UP000187185">
    <property type="component" value="Chromosome"/>
</dbReference>
<organism evidence="9 10">
    <name type="scientific">Microbacterium aurum</name>
    <dbReference type="NCBI Taxonomy" id="36805"/>
    <lineage>
        <taxon>Bacteria</taxon>
        <taxon>Bacillati</taxon>
        <taxon>Actinomycetota</taxon>
        <taxon>Actinomycetes</taxon>
        <taxon>Micrococcales</taxon>
        <taxon>Microbacteriaceae</taxon>
        <taxon>Microbacterium</taxon>
    </lineage>
</organism>
<dbReference type="PANTHER" id="PTHR14969:SF62">
    <property type="entry name" value="DECAPRENYLPHOSPHORYL-5-PHOSPHORIBOSE PHOSPHATASE RV3807C-RELATED"/>
    <property type="match status" value="1"/>
</dbReference>
<keyword evidence="10" id="KW-1185">Reference proteome</keyword>
<dbReference type="Pfam" id="PF01569">
    <property type="entry name" value="PAP2"/>
    <property type="match status" value="1"/>
</dbReference>
<dbReference type="GO" id="GO:0005886">
    <property type="term" value="C:plasma membrane"/>
    <property type="evidence" value="ECO:0007669"/>
    <property type="project" value="UniProtKB-SubCell"/>
</dbReference>
<dbReference type="EMBL" id="CP018762">
    <property type="protein sequence ID" value="APZ33639.1"/>
    <property type="molecule type" value="Genomic_DNA"/>
</dbReference>
<evidence type="ECO:0000313" key="10">
    <source>
        <dbReference type="Proteomes" id="UP000187185"/>
    </source>
</evidence>
<gene>
    <name evidence="9" type="ORF">BOH66_04680</name>
</gene>
<proteinExistence type="predicted"/>
<keyword evidence="5 7" id="KW-1133">Transmembrane helix</keyword>
<evidence type="ECO:0000256" key="6">
    <source>
        <dbReference type="ARBA" id="ARBA00023136"/>
    </source>
</evidence>
<dbReference type="KEGG" id="maur:BOH66_04680"/>
<feature type="transmembrane region" description="Helical" evidence="7">
    <location>
        <begin position="185"/>
        <end position="203"/>
    </location>
</feature>
<evidence type="ECO:0000259" key="8">
    <source>
        <dbReference type="SMART" id="SM00014"/>
    </source>
</evidence>
<accession>A0A1P8U6B6</accession>
<dbReference type="STRING" id="36805.BOH66_04680"/>
<evidence type="ECO:0000256" key="2">
    <source>
        <dbReference type="ARBA" id="ARBA00022475"/>
    </source>
</evidence>
<dbReference type="SUPFAM" id="SSF48317">
    <property type="entry name" value="Acid phosphatase/Vanadium-dependent haloperoxidase"/>
    <property type="match status" value="1"/>
</dbReference>
<dbReference type="SMART" id="SM00014">
    <property type="entry name" value="acidPPc"/>
    <property type="match status" value="1"/>
</dbReference>
<feature type="domain" description="Phosphatidic acid phosphatase type 2/haloperoxidase" evidence="8">
    <location>
        <begin position="93"/>
        <end position="196"/>
    </location>
</feature>
<dbReference type="AlphaFoldDB" id="A0A1P8U6B6"/>
<keyword evidence="6 7" id="KW-0472">Membrane</keyword>
<keyword evidence="2" id="KW-1003">Cell membrane</keyword>
<dbReference type="PANTHER" id="PTHR14969">
    <property type="entry name" value="SPHINGOSINE-1-PHOSPHATE PHOSPHOHYDROLASE"/>
    <property type="match status" value="1"/>
</dbReference>
<name>A0A1P8U6B6_9MICO</name>